<dbReference type="Pfam" id="PF13177">
    <property type="entry name" value="DNA_pol3_delta2"/>
    <property type="match status" value="1"/>
</dbReference>
<dbReference type="GO" id="GO:0003677">
    <property type="term" value="F:DNA binding"/>
    <property type="evidence" value="ECO:0007669"/>
    <property type="project" value="InterPro"/>
</dbReference>
<comment type="catalytic activity">
    <reaction evidence="7 8">
        <text>DNA(n) + a 2'-deoxyribonucleoside 5'-triphosphate = DNA(n+1) + diphosphate</text>
        <dbReference type="Rhea" id="RHEA:22508"/>
        <dbReference type="Rhea" id="RHEA-COMP:17339"/>
        <dbReference type="Rhea" id="RHEA-COMP:17340"/>
        <dbReference type="ChEBI" id="CHEBI:33019"/>
        <dbReference type="ChEBI" id="CHEBI:61560"/>
        <dbReference type="ChEBI" id="CHEBI:173112"/>
        <dbReference type="EC" id="2.7.7.7"/>
    </reaction>
</comment>
<comment type="caution">
    <text evidence="10">The sequence shown here is derived from an EMBL/GenBank/DDBJ whole genome shotgun (WGS) entry which is preliminary data.</text>
</comment>
<dbReference type="SUPFAM" id="SSF52540">
    <property type="entry name" value="P-loop containing nucleoside triphosphate hydrolases"/>
    <property type="match status" value="1"/>
</dbReference>
<keyword evidence="3 8" id="KW-0547">Nucleotide-binding</keyword>
<dbReference type="Pfam" id="PF22608">
    <property type="entry name" value="DNAX_ATPase_lid"/>
    <property type="match status" value="1"/>
</dbReference>
<keyword evidence="8" id="KW-0235">DNA replication</keyword>
<dbReference type="InterPro" id="IPR003593">
    <property type="entry name" value="AAA+_ATPase"/>
</dbReference>
<evidence type="ECO:0000313" key="11">
    <source>
        <dbReference type="Proteomes" id="UP000179069"/>
    </source>
</evidence>
<dbReference type="GO" id="GO:0009360">
    <property type="term" value="C:DNA polymerase III complex"/>
    <property type="evidence" value="ECO:0007669"/>
    <property type="project" value="InterPro"/>
</dbReference>
<dbReference type="Proteomes" id="UP000179069">
    <property type="component" value="Unassembled WGS sequence"/>
</dbReference>
<dbReference type="SMART" id="SM00382">
    <property type="entry name" value="AAA"/>
    <property type="match status" value="1"/>
</dbReference>
<proteinExistence type="inferred from homology"/>
<dbReference type="Gene3D" id="1.20.272.10">
    <property type="match status" value="1"/>
</dbReference>
<evidence type="ECO:0000256" key="3">
    <source>
        <dbReference type="ARBA" id="ARBA00022741"/>
    </source>
</evidence>
<accession>A0A1G1VLI4</accession>
<evidence type="ECO:0000256" key="2">
    <source>
        <dbReference type="ARBA" id="ARBA00022723"/>
    </source>
</evidence>
<keyword evidence="8" id="KW-0548">Nucleotidyltransferase</keyword>
<dbReference type="NCBIfam" id="TIGR02397">
    <property type="entry name" value="dnaX_nterm"/>
    <property type="match status" value="1"/>
</dbReference>
<sequence length="513" mass="57061">MTYYLKYRPQTIASLDLASVRKELGAILTSGRFAHAYLFSGPRGTGKTSAARILAKVVNCKRNEKTGKTKRTGLSEPCNTCISCRAITQGNALDLIEIDAASNRGIDDIRELRERIRLAPTQSRYKVYIIDEVHMLTTEAFNALLKTLEEPPEHALFILATTAPEKLPGTVISRCTQFAFPKASVKELVLSLSKAVKGEKLRIDPTALEMIAQAVDGSFRDGMKVLEQLSLRTTPHTSKSRKITVGDVSQVMGLGEGDAVRKLLNLLAKGETEPALLLVSEIVKNQVSVEQFLREILELLRRLLLTEAGVMEEIPVANLSLTDVRTLISIFMTAAGRLRTAVIPELPLELAVMEWIDHRSRQPLKSGDSGTVPEEVKTVQEHATVKKSGKRVSLDEVKEHWPEVLQRVRPQNHSLEALLKAAMPLRIDNNGSLIVEVAYTFHKQQLELSRYKAIVETAVREVLATRLKLQYILRDYPKAENPKKLTEHDNVSGAVEDEDVVRAAHEIFGVETD</sequence>
<dbReference type="EMBL" id="MHCI01000018">
    <property type="protein sequence ID" value="OGY16232.1"/>
    <property type="molecule type" value="Genomic_DNA"/>
</dbReference>
<evidence type="ECO:0000256" key="6">
    <source>
        <dbReference type="ARBA" id="ARBA00022932"/>
    </source>
</evidence>
<evidence type="ECO:0000256" key="8">
    <source>
        <dbReference type="RuleBase" id="RU364063"/>
    </source>
</evidence>
<dbReference type="InterPro" id="IPR012763">
    <property type="entry name" value="DNA_pol_III_sug/sutau_N"/>
</dbReference>
<dbReference type="Gene3D" id="3.30.300.180">
    <property type="match status" value="1"/>
</dbReference>
<keyword evidence="2" id="KW-0479">Metal-binding</keyword>
<dbReference type="EC" id="2.7.7.7" evidence="8"/>
<evidence type="ECO:0000313" key="10">
    <source>
        <dbReference type="EMBL" id="OGY16232.1"/>
    </source>
</evidence>
<evidence type="ECO:0000256" key="4">
    <source>
        <dbReference type="ARBA" id="ARBA00022833"/>
    </source>
</evidence>
<dbReference type="InterPro" id="IPR038454">
    <property type="entry name" value="DnaA_N_sf"/>
</dbReference>
<dbReference type="GO" id="GO:0006261">
    <property type="term" value="P:DNA-templated DNA replication"/>
    <property type="evidence" value="ECO:0007669"/>
    <property type="project" value="TreeGrafter"/>
</dbReference>
<dbReference type="SUPFAM" id="SSF48019">
    <property type="entry name" value="post-AAA+ oligomerization domain-like"/>
    <property type="match status" value="1"/>
</dbReference>
<protein>
    <recommendedName>
        <fullName evidence="8">DNA polymerase III subunit gamma/tau</fullName>
        <ecNumber evidence="8">2.7.7.7</ecNumber>
    </recommendedName>
</protein>
<dbReference type="GO" id="GO:0005524">
    <property type="term" value="F:ATP binding"/>
    <property type="evidence" value="ECO:0007669"/>
    <property type="project" value="UniProtKB-KW"/>
</dbReference>
<evidence type="ECO:0000256" key="7">
    <source>
        <dbReference type="ARBA" id="ARBA00049244"/>
    </source>
</evidence>
<evidence type="ECO:0000256" key="5">
    <source>
        <dbReference type="ARBA" id="ARBA00022840"/>
    </source>
</evidence>
<dbReference type="InterPro" id="IPR008921">
    <property type="entry name" value="DNA_pol3_clamp-load_cplx_C"/>
</dbReference>
<evidence type="ECO:0000259" key="9">
    <source>
        <dbReference type="SMART" id="SM00382"/>
    </source>
</evidence>
<dbReference type="PANTHER" id="PTHR11669:SF0">
    <property type="entry name" value="PROTEIN STICHEL-LIKE 2"/>
    <property type="match status" value="1"/>
</dbReference>
<comment type="function">
    <text evidence="8">DNA polymerase III is a complex, multichain enzyme responsible for most of the replicative synthesis in bacteria. This DNA polymerase also exhibits 3' to 5' exonuclease activity.</text>
</comment>
<gene>
    <name evidence="8" type="primary">dnaX</name>
    <name evidence="10" type="ORF">A2785_01420</name>
</gene>
<dbReference type="GO" id="GO:0046872">
    <property type="term" value="F:metal ion binding"/>
    <property type="evidence" value="ECO:0007669"/>
    <property type="project" value="UniProtKB-KW"/>
</dbReference>
<evidence type="ECO:0000256" key="1">
    <source>
        <dbReference type="ARBA" id="ARBA00006360"/>
    </source>
</evidence>
<reference evidence="10 11" key="1">
    <citation type="journal article" date="2016" name="Nat. Commun.">
        <title>Thousands of microbial genomes shed light on interconnected biogeochemical processes in an aquifer system.</title>
        <authorList>
            <person name="Anantharaman K."/>
            <person name="Brown C.T."/>
            <person name="Hug L.A."/>
            <person name="Sharon I."/>
            <person name="Castelle C.J."/>
            <person name="Probst A.J."/>
            <person name="Thomas B.C."/>
            <person name="Singh A."/>
            <person name="Wilkins M.J."/>
            <person name="Karaoz U."/>
            <person name="Brodie E.L."/>
            <person name="Williams K.H."/>
            <person name="Hubbard S.S."/>
            <person name="Banfield J.F."/>
        </authorList>
    </citation>
    <scope>NUCLEOTIDE SEQUENCE [LARGE SCALE GENOMIC DNA]</scope>
</reference>
<dbReference type="Gene3D" id="1.10.8.60">
    <property type="match status" value="1"/>
</dbReference>
<dbReference type="Pfam" id="PF20964">
    <property type="entry name" value="DnaX_C"/>
    <property type="match status" value="1"/>
</dbReference>
<dbReference type="AlphaFoldDB" id="A0A1G1VLI4"/>
<dbReference type="InterPro" id="IPR045085">
    <property type="entry name" value="HLD_clamp_pol_III_gamma_tau"/>
</dbReference>
<keyword evidence="5 8" id="KW-0067">ATP-binding</keyword>
<keyword evidence="6 8" id="KW-0239">DNA-directed DNA polymerase</keyword>
<dbReference type="InterPro" id="IPR050238">
    <property type="entry name" value="DNA_Rep/Repair_Clamp_Loader"/>
</dbReference>
<organism evidence="10 11">
    <name type="scientific">Candidatus Chisholmbacteria bacterium RIFCSPHIGHO2_01_FULL_49_18</name>
    <dbReference type="NCBI Taxonomy" id="1797590"/>
    <lineage>
        <taxon>Bacteria</taxon>
        <taxon>Candidatus Chisholmiibacteriota</taxon>
    </lineage>
</organism>
<keyword evidence="4" id="KW-0862">Zinc</keyword>
<comment type="similarity">
    <text evidence="1 8">Belongs to the DnaX/STICHEL family.</text>
</comment>
<dbReference type="CDD" id="cd00009">
    <property type="entry name" value="AAA"/>
    <property type="match status" value="1"/>
</dbReference>
<dbReference type="InterPro" id="IPR048448">
    <property type="entry name" value="DnaX-like_C"/>
</dbReference>
<comment type="subunit">
    <text evidence="8">DNA polymerase III contains a core (composed of alpha, epsilon and theta chains) that associates with a tau subunit. This core dimerizes to form the POLIII' complex. PolIII' associates with the gamma complex (composed of gamma, delta, delta', psi and chi chains) and with the beta chain to form the complete DNA polymerase III complex.</text>
</comment>
<feature type="domain" description="AAA+ ATPase" evidence="9">
    <location>
        <begin position="33"/>
        <end position="184"/>
    </location>
</feature>
<dbReference type="PANTHER" id="PTHR11669">
    <property type="entry name" value="REPLICATION FACTOR C / DNA POLYMERASE III GAMMA-TAU SUBUNIT"/>
    <property type="match status" value="1"/>
</dbReference>
<dbReference type="Gene3D" id="3.40.50.300">
    <property type="entry name" value="P-loop containing nucleotide triphosphate hydrolases"/>
    <property type="match status" value="1"/>
</dbReference>
<keyword evidence="8" id="KW-0808">Transferase</keyword>
<dbReference type="GO" id="GO:0003887">
    <property type="term" value="F:DNA-directed DNA polymerase activity"/>
    <property type="evidence" value="ECO:0007669"/>
    <property type="project" value="UniProtKB-KW"/>
</dbReference>
<dbReference type="InterPro" id="IPR027417">
    <property type="entry name" value="P-loop_NTPase"/>
</dbReference>
<name>A0A1G1VLI4_9BACT</name>